<proteinExistence type="predicted"/>
<evidence type="ECO:0008006" key="4">
    <source>
        <dbReference type="Google" id="ProtNLM"/>
    </source>
</evidence>
<feature type="signal peptide" evidence="1">
    <location>
        <begin position="1"/>
        <end position="23"/>
    </location>
</feature>
<accession>A0A848EIB1</accession>
<dbReference type="EMBL" id="JABBKX010000007">
    <property type="protein sequence ID" value="NMJ43147.1"/>
    <property type="molecule type" value="Genomic_DNA"/>
</dbReference>
<comment type="caution">
    <text evidence="2">The sequence shown here is derived from an EMBL/GenBank/DDBJ whole genome shotgun (WGS) entry which is preliminary data.</text>
</comment>
<gene>
    <name evidence="2" type="ORF">GWK16_18005</name>
</gene>
<evidence type="ECO:0000256" key="1">
    <source>
        <dbReference type="SAM" id="SignalP"/>
    </source>
</evidence>
<evidence type="ECO:0000313" key="2">
    <source>
        <dbReference type="EMBL" id="NMJ43147.1"/>
    </source>
</evidence>
<name>A0A848EIB1_9PROT</name>
<sequence length="219" mass="23495">MTAWMRAACLLGLAATLPGCATAAMNAALRAAHPEPAWDGKVTIASEPAGAACRVLRGDRVVAEVPATPGTVELTRSHAVLEVRCQADGHVETVDVLRPRDDPAVFRMAPNGIIGATATVISLAGALTMRYPGEVTVALPPEAFASDAERERWFAERRDRILAVRATAIALAEDRCRTVTEGSCDPNLMVMRQEQEDDLRRLDALRQRAGLATQMAEAR</sequence>
<dbReference type="RefSeq" id="WP_170055375.1">
    <property type="nucleotide sequence ID" value="NZ_JABBKX010000007.1"/>
</dbReference>
<organism evidence="2 3">
    <name type="scientific">Neoroseomonas marina</name>
    <dbReference type="NCBI Taxonomy" id="1232220"/>
    <lineage>
        <taxon>Bacteria</taxon>
        <taxon>Pseudomonadati</taxon>
        <taxon>Pseudomonadota</taxon>
        <taxon>Alphaproteobacteria</taxon>
        <taxon>Acetobacterales</taxon>
        <taxon>Acetobacteraceae</taxon>
        <taxon>Neoroseomonas</taxon>
    </lineage>
</organism>
<keyword evidence="1" id="KW-0732">Signal</keyword>
<protein>
    <recommendedName>
        <fullName evidence="4">Lipoprotein</fullName>
    </recommendedName>
</protein>
<dbReference type="Proteomes" id="UP000548582">
    <property type="component" value="Unassembled WGS sequence"/>
</dbReference>
<feature type="chain" id="PRO_5032911705" description="Lipoprotein" evidence="1">
    <location>
        <begin position="24"/>
        <end position="219"/>
    </location>
</feature>
<evidence type="ECO:0000313" key="3">
    <source>
        <dbReference type="Proteomes" id="UP000548582"/>
    </source>
</evidence>
<keyword evidence="3" id="KW-1185">Reference proteome</keyword>
<dbReference type="AlphaFoldDB" id="A0A848EIB1"/>
<reference evidence="2 3" key="1">
    <citation type="submission" date="2020-03" db="EMBL/GenBank/DDBJ databases">
        <authorList>
            <person name="Sun Q."/>
        </authorList>
    </citation>
    <scope>NUCLEOTIDE SEQUENCE [LARGE SCALE GENOMIC DNA]</scope>
    <source>
        <strain evidence="2 3">JC162</strain>
    </source>
</reference>